<evidence type="ECO:0000256" key="4">
    <source>
        <dbReference type="ARBA" id="ARBA00055674"/>
    </source>
</evidence>
<dbReference type="InterPro" id="IPR053100">
    <property type="entry name" value="Cytochrome_b5-related"/>
</dbReference>
<name>A0AAV8WTU0_9CUCU</name>
<comment type="function">
    <text evidence="4">May play a role in muscle cell metabolism.</text>
</comment>
<dbReference type="Pfam" id="PF00487">
    <property type="entry name" value="FA_desaturase"/>
    <property type="match status" value="1"/>
</dbReference>
<evidence type="ECO:0000313" key="9">
    <source>
        <dbReference type="EMBL" id="KAJ8929854.1"/>
    </source>
</evidence>
<dbReference type="InterPro" id="IPR018506">
    <property type="entry name" value="Cyt_B5_heme-BS"/>
</dbReference>
<organism evidence="9 10">
    <name type="scientific">Rhamnusium bicolor</name>
    <dbReference type="NCBI Taxonomy" id="1586634"/>
    <lineage>
        <taxon>Eukaryota</taxon>
        <taxon>Metazoa</taxon>
        <taxon>Ecdysozoa</taxon>
        <taxon>Arthropoda</taxon>
        <taxon>Hexapoda</taxon>
        <taxon>Insecta</taxon>
        <taxon>Pterygota</taxon>
        <taxon>Neoptera</taxon>
        <taxon>Endopterygota</taxon>
        <taxon>Coleoptera</taxon>
        <taxon>Polyphaga</taxon>
        <taxon>Cucujiformia</taxon>
        <taxon>Chrysomeloidea</taxon>
        <taxon>Cerambycidae</taxon>
        <taxon>Lepturinae</taxon>
        <taxon>Rhagiini</taxon>
        <taxon>Rhamnusium</taxon>
    </lineage>
</organism>
<feature type="region of interest" description="Disordered" evidence="7">
    <location>
        <begin position="411"/>
        <end position="432"/>
    </location>
</feature>
<gene>
    <name evidence="9" type="ORF">NQ314_017458</name>
</gene>
<evidence type="ECO:0000256" key="3">
    <source>
        <dbReference type="ARBA" id="ARBA00023004"/>
    </source>
</evidence>
<feature type="transmembrane region" description="Helical" evidence="6">
    <location>
        <begin position="282"/>
        <end position="310"/>
    </location>
</feature>
<sequence>MPPYSDFVPKSTLGIVPPATRKDGYALTVDVWLDEKKETDGAENLWRVHDGLYDLTDFIKKHPGGSEWISLTKGTDITEAFEVHHLTSLPEAMLKKYFVKNTKTKRNSPFTFKEDGFYRTLKKEIRKVLKTVPKQSLNTSNFFIDSLMVLLFIFSTLSVRYWSVGLGVLSGILLGLLTIAAHNYIHRKDNWRMYYFQFSLMQVREFRISHVLSHHLYTNTIDDLEISLLEPLLQYLPVDKKPIRRYAQCFIIAPLVLIEAYSCNAKNLRLTDLSSFLLPAAMYVFGGHSILASLLMWTVIICVGALHFAFVGLHAAHHHPEIFHDGDTPRTDQDYDWGVSQLDAIMDRKEISGSHFLVLTNFGDHALHHLFPTLDHGALEHLYPVFKDVLNKFDVDLRVVSQWDTITGGFQQLTRSEPNPNPPDLKKYKKTE</sequence>
<dbReference type="SMART" id="SM01117">
    <property type="entry name" value="Cyt-b5"/>
    <property type="match status" value="1"/>
</dbReference>
<proteinExistence type="inferred from homology"/>
<evidence type="ECO:0000256" key="6">
    <source>
        <dbReference type="RuleBase" id="RU362121"/>
    </source>
</evidence>
<evidence type="ECO:0000256" key="2">
    <source>
        <dbReference type="ARBA" id="ARBA00022723"/>
    </source>
</evidence>
<feature type="domain" description="Cytochrome b5 heme-binding" evidence="8">
    <location>
        <begin position="34"/>
        <end position="103"/>
    </location>
</feature>
<dbReference type="GO" id="GO:0046872">
    <property type="term" value="F:metal ion binding"/>
    <property type="evidence" value="ECO:0007669"/>
    <property type="project" value="UniProtKB-UniRule"/>
</dbReference>
<evidence type="ECO:0000256" key="5">
    <source>
        <dbReference type="ARBA" id="ARBA00073492"/>
    </source>
</evidence>
<dbReference type="EMBL" id="JANEYF010004857">
    <property type="protein sequence ID" value="KAJ8929854.1"/>
    <property type="molecule type" value="Genomic_DNA"/>
</dbReference>
<keyword evidence="3 6" id="KW-0408">Iron</keyword>
<dbReference type="SUPFAM" id="SSF55856">
    <property type="entry name" value="Cytochrome b5-like heme/steroid binding domain"/>
    <property type="match status" value="1"/>
</dbReference>
<comment type="similarity">
    <text evidence="6">Belongs to the cytochrome b5 family.</text>
</comment>
<dbReference type="Gene3D" id="3.10.120.10">
    <property type="entry name" value="Cytochrome b5-like heme/steroid binding domain"/>
    <property type="match status" value="1"/>
</dbReference>
<keyword evidence="6" id="KW-0472">Membrane</keyword>
<dbReference type="PANTHER" id="PTHR16740">
    <property type="entry name" value="CYTOCHROME B5-RELATED PROTEIN-RELATED"/>
    <property type="match status" value="1"/>
</dbReference>
<keyword evidence="1 6" id="KW-0349">Heme</keyword>
<dbReference type="PROSITE" id="PS00191">
    <property type="entry name" value="CYTOCHROME_B5_1"/>
    <property type="match status" value="1"/>
</dbReference>
<dbReference type="InterPro" id="IPR001199">
    <property type="entry name" value="Cyt_B5-like_heme/steroid-bd"/>
</dbReference>
<evidence type="ECO:0000256" key="1">
    <source>
        <dbReference type="ARBA" id="ARBA00022617"/>
    </source>
</evidence>
<feature type="transmembrane region" description="Helical" evidence="6">
    <location>
        <begin position="142"/>
        <end position="162"/>
    </location>
</feature>
<keyword evidence="6" id="KW-0812">Transmembrane</keyword>
<keyword evidence="2 6" id="KW-0479">Metal-binding</keyword>
<comment type="caution">
    <text evidence="9">The sequence shown here is derived from an EMBL/GenBank/DDBJ whole genome shotgun (WGS) entry which is preliminary data.</text>
</comment>
<evidence type="ECO:0000256" key="7">
    <source>
        <dbReference type="SAM" id="MobiDB-lite"/>
    </source>
</evidence>
<reference evidence="9" key="1">
    <citation type="journal article" date="2023" name="Insect Mol. Biol.">
        <title>Genome sequencing provides insights into the evolution of gene families encoding plant cell wall-degrading enzymes in longhorned beetles.</title>
        <authorList>
            <person name="Shin N.R."/>
            <person name="Okamura Y."/>
            <person name="Kirsch R."/>
            <person name="Pauchet Y."/>
        </authorList>
    </citation>
    <scope>NUCLEOTIDE SEQUENCE</scope>
    <source>
        <strain evidence="9">RBIC_L_NR</strain>
    </source>
</reference>
<dbReference type="Pfam" id="PF00173">
    <property type="entry name" value="Cyt-b5"/>
    <property type="match status" value="1"/>
</dbReference>
<protein>
    <recommendedName>
        <fullName evidence="5">Cytochrome b5-related protein</fullName>
    </recommendedName>
</protein>
<dbReference type="PROSITE" id="PS50255">
    <property type="entry name" value="CYTOCHROME_B5_2"/>
    <property type="match status" value="1"/>
</dbReference>
<dbReference type="GO" id="GO:0006629">
    <property type="term" value="P:lipid metabolic process"/>
    <property type="evidence" value="ECO:0007669"/>
    <property type="project" value="InterPro"/>
</dbReference>
<accession>A0AAV8WTU0</accession>
<dbReference type="PANTHER" id="PTHR16740:SF1">
    <property type="entry name" value="CYTOCHROME B5-RELATED PROTEIN-RELATED"/>
    <property type="match status" value="1"/>
</dbReference>
<comment type="caution">
    <text evidence="6">Lacks conserved residue(s) required for the propagation of feature annotation.</text>
</comment>
<dbReference type="Proteomes" id="UP001162156">
    <property type="component" value="Unassembled WGS sequence"/>
</dbReference>
<dbReference type="FunFam" id="3.10.120.10:FF:000020">
    <property type="entry name" value="Cytochrome b5-related protein"/>
    <property type="match status" value="1"/>
</dbReference>
<keyword evidence="6" id="KW-1133">Transmembrane helix</keyword>
<evidence type="ECO:0000313" key="10">
    <source>
        <dbReference type="Proteomes" id="UP001162156"/>
    </source>
</evidence>
<keyword evidence="10" id="KW-1185">Reference proteome</keyword>
<dbReference type="GO" id="GO:0020037">
    <property type="term" value="F:heme binding"/>
    <property type="evidence" value="ECO:0007669"/>
    <property type="project" value="UniProtKB-UniRule"/>
</dbReference>
<feature type="transmembrane region" description="Helical" evidence="6">
    <location>
        <begin position="168"/>
        <end position="185"/>
    </location>
</feature>
<dbReference type="InterPro" id="IPR005804">
    <property type="entry name" value="FA_desaturase_dom"/>
</dbReference>
<dbReference type="InterPro" id="IPR036400">
    <property type="entry name" value="Cyt_B5-like_heme/steroid_sf"/>
</dbReference>
<evidence type="ECO:0000259" key="8">
    <source>
        <dbReference type="PROSITE" id="PS50255"/>
    </source>
</evidence>
<dbReference type="AlphaFoldDB" id="A0AAV8WTU0"/>